<name>A0A0F8WMA5_9ZZZZ</name>
<organism evidence="1">
    <name type="scientific">marine sediment metagenome</name>
    <dbReference type="NCBI Taxonomy" id="412755"/>
    <lineage>
        <taxon>unclassified sequences</taxon>
        <taxon>metagenomes</taxon>
        <taxon>ecological metagenomes</taxon>
    </lineage>
</organism>
<proteinExistence type="predicted"/>
<sequence>MSDKERNVMLDNYDYDWWYEIDENGFSPKPNNAIAVSDALHEENRFMWDHNKVDYLRYCERAVYDDDDDFDF</sequence>
<protein>
    <submittedName>
        <fullName evidence="1">Uncharacterized protein</fullName>
    </submittedName>
</protein>
<gene>
    <name evidence="1" type="ORF">LCGC14_3048790</name>
</gene>
<reference evidence="1" key="1">
    <citation type="journal article" date="2015" name="Nature">
        <title>Complex archaea that bridge the gap between prokaryotes and eukaryotes.</title>
        <authorList>
            <person name="Spang A."/>
            <person name="Saw J.H."/>
            <person name="Jorgensen S.L."/>
            <person name="Zaremba-Niedzwiedzka K."/>
            <person name="Martijn J."/>
            <person name="Lind A.E."/>
            <person name="van Eijk R."/>
            <person name="Schleper C."/>
            <person name="Guy L."/>
            <person name="Ettema T.J."/>
        </authorList>
    </citation>
    <scope>NUCLEOTIDE SEQUENCE</scope>
</reference>
<dbReference type="EMBL" id="LAZR01064195">
    <property type="protein sequence ID" value="KKK58002.1"/>
    <property type="molecule type" value="Genomic_DNA"/>
</dbReference>
<dbReference type="AlphaFoldDB" id="A0A0F8WMA5"/>
<comment type="caution">
    <text evidence="1">The sequence shown here is derived from an EMBL/GenBank/DDBJ whole genome shotgun (WGS) entry which is preliminary data.</text>
</comment>
<evidence type="ECO:0000313" key="1">
    <source>
        <dbReference type="EMBL" id="KKK58002.1"/>
    </source>
</evidence>
<accession>A0A0F8WMA5</accession>